<evidence type="ECO:0000313" key="1">
    <source>
        <dbReference type="EMBL" id="MEW9492061.1"/>
    </source>
</evidence>
<dbReference type="Proteomes" id="UP000053480">
    <property type="component" value="Unassembled WGS sequence"/>
</dbReference>
<accession>A0ACC6TQB7</accession>
<gene>
    <name evidence="1" type="ORF">TQ35_0007680</name>
</gene>
<proteinExistence type="predicted"/>
<dbReference type="EMBL" id="JZWS03000011">
    <property type="protein sequence ID" value="MEW9492061.1"/>
    <property type="molecule type" value="Genomic_DNA"/>
</dbReference>
<name>A0ACC6TQB7_9CREN</name>
<protein>
    <submittedName>
        <fullName evidence="1">HAD family hydrolase</fullName>
    </submittedName>
</protein>
<comment type="caution">
    <text evidence="1">The sequence shown here is derived from an EMBL/GenBank/DDBJ whole genome shotgun (WGS) entry which is preliminary data.</text>
</comment>
<reference evidence="1" key="1">
    <citation type="submission" date="2024-07" db="EMBL/GenBank/DDBJ databases">
        <title>Metagenome and Metagenome-Assembled Genomes of Archaea from a hot spring from the geothermal field of Los Azufres, Mexico.</title>
        <authorList>
            <person name="Marin-Paredes R."/>
            <person name="Martinez-Romero E."/>
            <person name="Servin-Garciduenas L.E."/>
        </authorList>
    </citation>
    <scope>NUCLEOTIDE SEQUENCE</scope>
    <source>
        <strain evidence="1">AZ1-454</strain>
    </source>
</reference>
<organism evidence="1 2">
    <name type="scientific">Candidatus Aramenus sulfurataquae</name>
    <dbReference type="NCBI Taxonomy" id="1326980"/>
    <lineage>
        <taxon>Archaea</taxon>
        <taxon>Thermoproteota</taxon>
        <taxon>Thermoprotei</taxon>
        <taxon>Sulfolobales</taxon>
        <taxon>Sulfolobaceae</taxon>
        <taxon>Candidatus Aramenus</taxon>
    </lineage>
</organism>
<sequence>MKYAVWLDGVVLDVDLTDQLYEIYKGKSGIQLKYTEKVHEDWWRFYEKVKGNVIVLSPYDKETTEKLLSAIGLREEFTYNKGKTKPSREAMKDVNEDPLNLVVIGTSPLDLLSARFFDSRIKVVCVSRYRDCSKYSPYLQEPNLDKAYESMRRLKLI</sequence>
<evidence type="ECO:0000313" key="2">
    <source>
        <dbReference type="Proteomes" id="UP000053480"/>
    </source>
</evidence>
<keyword evidence="1" id="KW-0378">Hydrolase</keyword>